<dbReference type="EMBL" id="JABKKF010000014">
    <property type="protein sequence ID" value="NPD92992.1"/>
    <property type="molecule type" value="Genomic_DNA"/>
</dbReference>
<dbReference type="InterPro" id="IPR010982">
    <property type="entry name" value="Lambda_DNA-bd_dom_sf"/>
</dbReference>
<dbReference type="InterPro" id="IPR001387">
    <property type="entry name" value="Cro/C1-type_HTH"/>
</dbReference>
<proteinExistence type="inferred from homology"/>
<organism evidence="3 4">
    <name type="scientific">Xylanibacter muris</name>
    <dbReference type="NCBI Taxonomy" id="2736290"/>
    <lineage>
        <taxon>Bacteria</taxon>
        <taxon>Pseudomonadati</taxon>
        <taxon>Bacteroidota</taxon>
        <taxon>Bacteroidia</taxon>
        <taxon>Bacteroidales</taxon>
        <taxon>Prevotellaceae</taxon>
        <taxon>Xylanibacter</taxon>
    </lineage>
</organism>
<dbReference type="PANTHER" id="PTHR43236:SF1">
    <property type="entry name" value="BLL7220 PROTEIN"/>
    <property type="match status" value="1"/>
</dbReference>
<dbReference type="Proteomes" id="UP000714420">
    <property type="component" value="Unassembled WGS sequence"/>
</dbReference>
<dbReference type="Pfam" id="PF01381">
    <property type="entry name" value="HTH_3"/>
    <property type="match status" value="1"/>
</dbReference>
<gene>
    <name evidence="3" type="ORF">HPS56_11715</name>
</gene>
<sequence length="347" mass="40105">MKIKIARKSQRLSMDDLVSRMGDRAISKNSISKIERGLLRPSVQTLSAIADACNVPLSYFYDDDMRIGKLDFRFTKDIPTKKAEQIKCLVISEIQKYLLAENIVCSESDNLKLSRRKLIRTYDDAENVTIDLRKKLEIGYQPIFSVYELFMNCGIHIIEVDIEDYDILGLSTFVCDSIPVIIINRNTNKTTERKRFTALHELAHLILNIRLLSDNDDCAEMDKYKKLPYKVTVKKATSERICHHFAAAMLIPQNCLFKRVGHIRTKLSLEELVSIRNMYGISIAAIIHRCHDLAIIDDKEYNNLFDNLINKNIMETGWGGYPIMEKADRLKLLEERIKLECINLNRI</sequence>
<dbReference type="Gene3D" id="1.10.10.2910">
    <property type="match status" value="1"/>
</dbReference>
<dbReference type="InterPro" id="IPR052345">
    <property type="entry name" value="Rad_response_metalloprotease"/>
</dbReference>
<evidence type="ECO:0000313" key="4">
    <source>
        <dbReference type="Proteomes" id="UP000714420"/>
    </source>
</evidence>
<dbReference type="Pfam" id="PF06114">
    <property type="entry name" value="Peptidase_M78"/>
    <property type="match status" value="1"/>
</dbReference>
<keyword evidence="4" id="KW-1185">Reference proteome</keyword>
<dbReference type="SUPFAM" id="SSF47413">
    <property type="entry name" value="lambda repressor-like DNA-binding domains"/>
    <property type="match status" value="1"/>
</dbReference>
<comment type="similarity">
    <text evidence="1">Belongs to the short-chain fatty acyl-CoA assimilation regulator (ScfR) family.</text>
</comment>
<dbReference type="SMART" id="SM00530">
    <property type="entry name" value="HTH_XRE"/>
    <property type="match status" value="1"/>
</dbReference>
<name>A0ABX2ASI4_9BACT</name>
<dbReference type="PANTHER" id="PTHR43236">
    <property type="entry name" value="ANTITOXIN HIGA1"/>
    <property type="match status" value="1"/>
</dbReference>
<feature type="domain" description="HTH cro/C1-type" evidence="2">
    <location>
        <begin position="3"/>
        <end position="60"/>
    </location>
</feature>
<evidence type="ECO:0000256" key="1">
    <source>
        <dbReference type="ARBA" id="ARBA00007227"/>
    </source>
</evidence>
<evidence type="ECO:0000313" key="3">
    <source>
        <dbReference type="EMBL" id="NPD92992.1"/>
    </source>
</evidence>
<protein>
    <submittedName>
        <fullName evidence="3">ImmA/IrrE family metallo-endopeptidase</fullName>
    </submittedName>
</protein>
<evidence type="ECO:0000259" key="2">
    <source>
        <dbReference type="PROSITE" id="PS50943"/>
    </source>
</evidence>
<accession>A0ABX2ASI4</accession>
<comment type="caution">
    <text evidence="3">The sequence shown here is derived from an EMBL/GenBank/DDBJ whole genome shotgun (WGS) entry which is preliminary data.</text>
</comment>
<dbReference type="PROSITE" id="PS50943">
    <property type="entry name" value="HTH_CROC1"/>
    <property type="match status" value="1"/>
</dbReference>
<dbReference type="CDD" id="cd00093">
    <property type="entry name" value="HTH_XRE"/>
    <property type="match status" value="1"/>
</dbReference>
<dbReference type="Gene3D" id="1.10.260.40">
    <property type="entry name" value="lambda repressor-like DNA-binding domains"/>
    <property type="match status" value="1"/>
</dbReference>
<reference evidence="3 4" key="1">
    <citation type="submission" date="2020-05" db="EMBL/GenBank/DDBJ databases">
        <title>Distinct polysaccharide utilization as determinants for interspecies competition between intestinal Prevotella spp.</title>
        <authorList>
            <person name="Galvez E.J.C."/>
            <person name="Iljazovic A."/>
            <person name="Strowig T."/>
        </authorList>
    </citation>
    <scope>NUCLEOTIDE SEQUENCE [LARGE SCALE GENOMIC DNA]</scope>
    <source>
        <strain evidence="3 4">PMUR</strain>
    </source>
</reference>
<dbReference type="RefSeq" id="WP_172276789.1">
    <property type="nucleotide sequence ID" value="NZ_CASGMU010000007.1"/>
</dbReference>
<dbReference type="InterPro" id="IPR010359">
    <property type="entry name" value="IrrE_HExxH"/>
</dbReference>